<evidence type="ECO:0000313" key="5">
    <source>
        <dbReference type="EMBL" id="MDX8153318.1"/>
    </source>
</evidence>
<sequence>MAGSGEHIKALVRSHASGDEDSFYAVASQIAARAARQGHNRLASDLKRTIDASRRAPVATKGSVTSLAQPRGDLADLVTASYPSVGLRDLVGPSPLLGQVHRVIAEQRQRHRLQERGFAPAHRLLLEGPPGTGKTLTASVLAHELSLPLLTVRLESLLSKFLGETASKLRTVFDAVESQRAVYLFDEFDALGGDRSGNDVGEARRILNSFLVFLENTGPESLVVAATNHRAILDRALFRRFDLVITYGLPDHEHATAVMQARLGPLAKHVDWQLVIELVDGLSHAELVQAAETAAKQALMRDDEHVTAADLVDALRVRQTASRA</sequence>
<evidence type="ECO:0000256" key="3">
    <source>
        <dbReference type="ARBA" id="ARBA00022840"/>
    </source>
</evidence>
<feature type="domain" description="AAA+ ATPase" evidence="4">
    <location>
        <begin position="120"/>
        <end position="251"/>
    </location>
</feature>
<keyword evidence="6" id="KW-1185">Reference proteome</keyword>
<keyword evidence="2" id="KW-0547">Nucleotide-binding</keyword>
<evidence type="ECO:0000256" key="1">
    <source>
        <dbReference type="ARBA" id="ARBA00006914"/>
    </source>
</evidence>
<dbReference type="GO" id="GO:0005524">
    <property type="term" value="F:ATP binding"/>
    <property type="evidence" value="ECO:0007669"/>
    <property type="project" value="UniProtKB-KW"/>
</dbReference>
<reference evidence="5 6" key="1">
    <citation type="submission" date="2023-11" db="EMBL/GenBank/DDBJ databases">
        <authorList>
            <person name="Xu M."/>
            <person name="Jiang T."/>
        </authorList>
    </citation>
    <scope>NUCLEOTIDE SEQUENCE [LARGE SCALE GENOMIC DNA]</scope>
    <source>
        <strain evidence="5 6">SD</strain>
    </source>
</reference>
<dbReference type="SUPFAM" id="SSF52540">
    <property type="entry name" value="P-loop containing nucleoside triphosphate hydrolases"/>
    <property type="match status" value="1"/>
</dbReference>
<dbReference type="RefSeq" id="WP_319955467.1">
    <property type="nucleotide sequence ID" value="NZ_JAXAVX010000012.1"/>
</dbReference>
<comment type="caution">
    <text evidence="5">The sequence shown here is derived from an EMBL/GenBank/DDBJ whole genome shotgun (WGS) entry which is preliminary data.</text>
</comment>
<dbReference type="SMART" id="SM00382">
    <property type="entry name" value="AAA"/>
    <property type="match status" value="1"/>
</dbReference>
<dbReference type="Proteomes" id="UP001277761">
    <property type="component" value="Unassembled WGS sequence"/>
</dbReference>
<keyword evidence="3 5" id="KW-0067">ATP-binding</keyword>
<dbReference type="InterPro" id="IPR027417">
    <property type="entry name" value="P-loop_NTPase"/>
</dbReference>
<protein>
    <submittedName>
        <fullName evidence="5">ATP-binding protein</fullName>
    </submittedName>
</protein>
<gene>
    <name evidence="5" type="ORF">SK069_17095</name>
</gene>
<dbReference type="CDD" id="cd19481">
    <property type="entry name" value="RecA-like_protease"/>
    <property type="match status" value="1"/>
</dbReference>
<evidence type="ECO:0000313" key="6">
    <source>
        <dbReference type="Proteomes" id="UP001277761"/>
    </source>
</evidence>
<dbReference type="Pfam" id="PF00004">
    <property type="entry name" value="AAA"/>
    <property type="match status" value="1"/>
</dbReference>
<proteinExistence type="inferred from homology"/>
<dbReference type="EMBL" id="JAXAVX010000012">
    <property type="protein sequence ID" value="MDX8153318.1"/>
    <property type="molecule type" value="Genomic_DNA"/>
</dbReference>
<name>A0ABU4VR12_9ACTN</name>
<evidence type="ECO:0000256" key="2">
    <source>
        <dbReference type="ARBA" id="ARBA00022741"/>
    </source>
</evidence>
<accession>A0ABU4VR12</accession>
<evidence type="ECO:0000259" key="4">
    <source>
        <dbReference type="SMART" id="SM00382"/>
    </source>
</evidence>
<dbReference type="InterPro" id="IPR003959">
    <property type="entry name" value="ATPase_AAA_core"/>
</dbReference>
<organism evidence="5 6">
    <name type="scientific">Patulibacter brassicae</name>
    <dbReference type="NCBI Taxonomy" id="1705717"/>
    <lineage>
        <taxon>Bacteria</taxon>
        <taxon>Bacillati</taxon>
        <taxon>Actinomycetota</taxon>
        <taxon>Thermoleophilia</taxon>
        <taxon>Solirubrobacterales</taxon>
        <taxon>Patulibacteraceae</taxon>
        <taxon>Patulibacter</taxon>
    </lineage>
</organism>
<dbReference type="InterPro" id="IPR003593">
    <property type="entry name" value="AAA+_ATPase"/>
</dbReference>
<comment type="similarity">
    <text evidence="1">Belongs to the AAA ATPase family.</text>
</comment>
<dbReference type="Gene3D" id="1.10.8.60">
    <property type="match status" value="1"/>
</dbReference>
<dbReference type="Gene3D" id="3.40.50.300">
    <property type="entry name" value="P-loop containing nucleotide triphosphate hydrolases"/>
    <property type="match status" value="1"/>
</dbReference>
<dbReference type="PANTHER" id="PTHR23073">
    <property type="entry name" value="26S PROTEASOME REGULATORY SUBUNIT"/>
    <property type="match status" value="1"/>
</dbReference>
<dbReference type="InterPro" id="IPR050221">
    <property type="entry name" value="26S_Proteasome_ATPase"/>
</dbReference>